<keyword evidence="3" id="KW-0067">ATP-binding</keyword>
<dbReference type="InterPro" id="IPR004364">
    <property type="entry name" value="Aa-tRNA-synt_II"/>
</dbReference>
<dbReference type="OrthoDB" id="9802326at2"/>
<dbReference type="EMBL" id="FNYH01000002">
    <property type="protein sequence ID" value="SEI45766.1"/>
    <property type="molecule type" value="Genomic_DNA"/>
</dbReference>
<keyword evidence="7" id="KW-1185">Reference proteome</keyword>
<name>A0A1H6QUQ7_9GAMM</name>
<dbReference type="RefSeq" id="WP_093308452.1">
    <property type="nucleotide sequence ID" value="NZ_FNYH01000002.1"/>
</dbReference>
<evidence type="ECO:0000256" key="2">
    <source>
        <dbReference type="ARBA" id="ARBA00022741"/>
    </source>
</evidence>
<dbReference type="STRING" id="64971.SAMN05421831_102103"/>
<reference evidence="7" key="1">
    <citation type="submission" date="2016-10" db="EMBL/GenBank/DDBJ databases">
        <authorList>
            <person name="Varghese N."/>
            <person name="Submissions S."/>
        </authorList>
    </citation>
    <scope>NUCLEOTIDE SEQUENCE [LARGE SCALE GENOMIC DNA]</scope>
    <source>
        <strain evidence="7">DSM 7165</strain>
    </source>
</reference>
<dbReference type="PANTHER" id="PTHR42918">
    <property type="entry name" value="LYSYL-TRNA SYNTHETASE"/>
    <property type="match status" value="1"/>
</dbReference>
<evidence type="ECO:0000256" key="1">
    <source>
        <dbReference type="ARBA" id="ARBA00022598"/>
    </source>
</evidence>
<dbReference type="GO" id="GO:0004824">
    <property type="term" value="F:lysine-tRNA ligase activity"/>
    <property type="evidence" value="ECO:0007669"/>
    <property type="project" value="InterPro"/>
</dbReference>
<sequence>MPAQAPHWQPRAQIPHLHQRAAILNQIRHFFAQAQVLEVEVPFVGRGGSCDPWLDSYVLHTSQPPLYLQTSPEFYMKRLLCAGSGPIWTHSRCFRRAEVGRYHHPEFSMLEWYRPDWSLADLQQEVEALVNQVLGTQSSQTLTYIEAMQTYAGLHPLRASAQAIQKQAIQVLGYTPQTDWPMTEYLDVIFTHAVEPQLHRYPRLWLTEFPAAQAALARTFTNTDGDLVAARAELYIQGIEIANAYHELQDANEQARRFQADREQRQALAKEDVLPDYDLLAALEAGLPECSGVALGLDRLCMLAFKVDSLAQAMSFTWAD</sequence>
<accession>A0A1H6QUQ7</accession>
<evidence type="ECO:0000313" key="7">
    <source>
        <dbReference type="Proteomes" id="UP000242999"/>
    </source>
</evidence>
<keyword evidence="2" id="KW-0547">Nucleotide-binding</keyword>
<evidence type="ECO:0000313" key="6">
    <source>
        <dbReference type="EMBL" id="SEI45766.1"/>
    </source>
</evidence>
<gene>
    <name evidence="6" type="ORF">SAMN05421831_102103</name>
</gene>
<dbReference type="PROSITE" id="PS50862">
    <property type="entry name" value="AA_TRNA_LIGASE_II"/>
    <property type="match status" value="1"/>
</dbReference>
<feature type="coiled-coil region" evidence="4">
    <location>
        <begin position="241"/>
        <end position="268"/>
    </location>
</feature>
<dbReference type="Proteomes" id="UP000242999">
    <property type="component" value="Unassembled WGS sequence"/>
</dbReference>
<protein>
    <submittedName>
        <fullName evidence="6">Lysyl-tRNA synthetase, class 2</fullName>
    </submittedName>
</protein>
<keyword evidence="6" id="KW-0030">Aminoacyl-tRNA synthetase</keyword>
<evidence type="ECO:0000256" key="4">
    <source>
        <dbReference type="SAM" id="Coils"/>
    </source>
</evidence>
<dbReference type="GO" id="GO:0005524">
    <property type="term" value="F:ATP binding"/>
    <property type="evidence" value="ECO:0007669"/>
    <property type="project" value="UniProtKB-KW"/>
</dbReference>
<dbReference type="GO" id="GO:0005829">
    <property type="term" value="C:cytosol"/>
    <property type="evidence" value="ECO:0007669"/>
    <property type="project" value="TreeGrafter"/>
</dbReference>
<proteinExistence type="predicted"/>
<evidence type="ECO:0000259" key="5">
    <source>
        <dbReference type="PROSITE" id="PS50862"/>
    </source>
</evidence>
<feature type="domain" description="Aminoacyl-transfer RNA synthetases class-II family profile" evidence="5">
    <location>
        <begin position="20"/>
        <end position="320"/>
    </location>
</feature>
<dbReference type="PANTHER" id="PTHR42918:SF6">
    <property type="entry name" value="ELONGATION FACTOR P--(R)-BETA-LYSINE LIGASE"/>
    <property type="match status" value="1"/>
</dbReference>
<evidence type="ECO:0000256" key="3">
    <source>
        <dbReference type="ARBA" id="ARBA00022840"/>
    </source>
</evidence>
<dbReference type="GO" id="GO:0000049">
    <property type="term" value="F:tRNA binding"/>
    <property type="evidence" value="ECO:0007669"/>
    <property type="project" value="TreeGrafter"/>
</dbReference>
<dbReference type="NCBIfam" id="NF006828">
    <property type="entry name" value="PRK09350.1"/>
    <property type="match status" value="1"/>
</dbReference>
<dbReference type="SUPFAM" id="SSF55681">
    <property type="entry name" value="Class II aaRS and biotin synthetases"/>
    <property type="match status" value="1"/>
</dbReference>
<dbReference type="Pfam" id="PF00152">
    <property type="entry name" value="tRNA-synt_2"/>
    <property type="match status" value="1"/>
</dbReference>
<dbReference type="InterPro" id="IPR004525">
    <property type="entry name" value="EpmA"/>
</dbReference>
<dbReference type="InterPro" id="IPR045864">
    <property type="entry name" value="aa-tRNA-synth_II/BPL/LPL"/>
</dbReference>
<dbReference type="InterPro" id="IPR006195">
    <property type="entry name" value="aa-tRNA-synth_II"/>
</dbReference>
<keyword evidence="1" id="KW-0436">Ligase</keyword>
<dbReference type="AlphaFoldDB" id="A0A1H6QUQ7"/>
<organism evidence="6 7">
    <name type="scientific">Allopseudospirillum japonicum</name>
    <dbReference type="NCBI Taxonomy" id="64971"/>
    <lineage>
        <taxon>Bacteria</taxon>
        <taxon>Pseudomonadati</taxon>
        <taxon>Pseudomonadota</taxon>
        <taxon>Gammaproteobacteria</taxon>
        <taxon>Oceanospirillales</taxon>
        <taxon>Oceanospirillaceae</taxon>
        <taxon>Allopseudospirillum</taxon>
    </lineage>
</organism>
<dbReference type="GO" id="GO:0006430">
    <property type="term" value="P:lysyl-tRNA aminoacylation"/>
    <property type="evidence" value="ECO:0007669"/>
    <property type="project" value="InterPro"/>
</dbReference>
<dbReference type="NCBIfam" id="TIGR00462">
    <property type="entry name" value="genX"/>
    <property type="match status" value="1"/>
</dbReference>
<keyword evidence="4" id="KW-0175">Coiled coil</keyword>
<dbReference type="Gene3D" id="3.30.930.10">
    <property type="entry name" value="Bira Bifunctional Protein, Domain 2"/>
    <property type="match status" value="1"/>
</dbReference>